<evidence type="ECO:0000313" key="3">
    <source>
        <dbReference type="EMBL" id="GBN33921.1"/>
    </source>
</evidence>
<proteinExistence type="predicted"/>
<dbReference type="Proteomes" id="UP000499080">
    <property type="component" value="Unassembled WGS sequence"/>
</dbReference>
<evidence type="ECO:0000313" key="4">
    <source>
        <dbReference type="Proteomes" id="UP000499080"/>
    </source>
</evidence>
<feature type="compositionally biased region" description="Polar residues" evidence="1">
    <location>
        <begin position="1"/>
        <end position="10"/>
    </location>
</feature>
<evidence type="ECO:0000256" key="1">
    <source>
        <dbReference type="SAM" id="MobiDB-lite"/>
    </source>
</evidence>
<comment type="caution">
    <text evidence="3">The sequence shown here is derived from an EMBL/GenBank/DDBJ whole genome shotgun (WGS) entry which is preliminary data.</text>
</comment>
<dbReference type="EMBL" id="BGPR01207566">
    <property type="protein sequence ID" value="GBN33921.1"/>
    <property type="molecule type" value="Genomic_DNA"/>
</dbReference>
<evidence type="ECO:0000313" key="2">
    <source>
        <dbReference type="EMBL" id="GBN33842.1"/>
    </source>
</evidence>
<keyword evidence="4" id="KW-1185">Reference proteome</keyword>
<reference evidence="3 4" key="1">
    <citation type="journal article" date="2019" name="Sci. Rep.">
        <title>Orb-weaving spider Araneus ventricosus genome elucidates the spidroin gene catalogue.</title>
        <authorList>
            <person name="Kono N."/>
            <person name="Nakamura H."/>
            <person name="Ohtoshi R."/>
            <person name="Moran D.A.P."/>
            <person name="Shinohara A."/>
            <person name="Yoshida Y."/>
            <person name="Fujiwara M."/>
            <person name="Mori M."/>
            <person name="Tomita M."/>
            <person name="Arakawa K."/>
        </authorList>
    </citation>
    <scope>NUCLEOTIDE SEQUENCE [LARGE SCALE GENOMIC DNA]</scope>
</reference>
<name>A0A4Y2N3K0_ARAVE</name>
<dbReference type="AlphaFoldDB" id="A0A4Y2N3K0"/>
<feature type="region of interest" description="Disordered" evidence="1">
    <location>
        <begin position="1"/>
        <end position="37"/>
    </location>
</feature>
<gene>
    <name evidence="2" type="ORF">AVEN_241241_1</name>
    <name evidence="3" type="ORF">AVEN_94256_1</name>
</gene>
<accession>A0A4Y2N3K0</accession>
<organism evidence="3 4">
    <name type="scientific">Araneus ventricosus</name>
    <name type="common">Orbweaver spider</name>
    <name type="synonym">Epeira ventricosa</name>
    <dbReference type="NCBI Taxonomy" id="182803"/>
    <lineage>
        <taxon>Eukaryota</taxon>
        <taxon>Metazoa</taxon>
        <taxon>Ecdysozoa</taxon>
        <taxon>Arthropoda</taxon>
        <taxon>Chelicerata</taxon>
        <taxon>Arachnida</taxon>
        <taxon>Araneae</taxon>
        <taxon>Araneomorphae</taxon>
        <taxon>Entelegynae</taxon>
        <taxon>Araneoidea</taxon>
        <taxon>Araneidae</taxon>
        <taxon>Araneus</taxon>
    </lineage>
</organism>
<sequence length="37" mass="4119">MTRTTPQLAPSSAGFCTTPAPHRPVTRPYTHLGWPRQ</sequence>
<dbReference type="EMBL" id="BGPR01207533">
    <property type="protein sequence ID" value="GBN33842.1"/>
    <property type="molecule type" value="Genomic_DNA"/>
</dbReference>
<protein>
    <submittedName>
        <fullName evidence="3">Uncharacterized protein</fullName>
    </submittedName>
</protein>
<feature type="non-terminal residue" evidence="3">
    <location>
        <position position="37"/>
    </location>
</feature>